<evidence type="ECO:0000256" key="2">
    <source>
        <dbReference type="ARBA" id="ARBA00022475"/>
    </source>
</evidence>
<dbReference type="SUPFAM" id="SSF103473">
    <property type="entry name" value="MFS general substrate transporter"/>
    <property type="match status" value="1"/>
</dbReference>
<feature type="transmembrane region" description="Helical" evidence="6">
    <location>
        <begin position="337"/>
        <end position="358"/>
    </location>
</feature>
<organism evidence="8 9">
    <name type="scientific">Pseudomonas protegens (strain DSM 19095 / LMG 27888 / CFBP 6595 / CHA0)</name>
    <dbReference type="NCBI Taxonomy" id="1124983"/>
    <lineage>
        <taxon>Bacteria</taxon>
        <taxon>Pseudomonadati</taxon>
        <taxon>Pseudomonadota</taxon>
        <taxon>Gammaproteobacteria</taxon>
        <taxon>Pseudomonadales</taxon>
        <taxon>Pseudomonadaceae</taxon>
        <taxon>Pseudomonas</taxon>
    </lineage>
</organism>
<dbReference type="HOGENOM" id="CLU_044455_0_0_6"/>
<dbReference type="Gene3D" id="1.20.1250.20">
    <property type="entry name" value="MFS general substrate transporter like domains"/>
    <property type="match status" value="2"/>
</dbReference>
<dbReference type="GO" id="GO:0022857">
    <property type="term" value="F:transmembrane transporter activity"/>
    <property type="evidence" value="ECO:0007669"/>
    <property type="project" value="InterPro"/>
</dbReference>
<evidence type="ECO:0000259" key="7">
    <source>
        <dbReference type="PROSITE" id="PS50850"/>
    </source>
</evidence>
<reference evidence="9" key="1">
    <citation type="journal article" date="2014" name="Genome Announc.">
        <title>Full-genome sequence of the plant growth-promoting bacterium Pseudomonas protegens CHA0.</title>
        <authorList>
            <person name="Jousset A."/>
            <person name="Schuldes J."/>
            <person name="Keel C."/>
            <person name="Maurhofer M."/>
            <person name="Daniel R."/>
            <person name="Scheu S."/>
            <person name="Thuermer A."/>
        </authorList>
    </citation>
    <scope>NUCLEOTIDE SEQUENCE [LARGE SCALE GENOMIC DNA]</scope>
    <source>
        <strain evidence="9">DSM 19095 / LMG 27888 / CFBP 6595 / CHA0</strain>
    </source>
</reference>
<dbReference type="eggNOG" id="COG2814">
    <property type="taxonomic scope" value="Bacteria"/>
</dbReference>
<dbReference type="RefSeq" id="WP_015635107.1">
    <property type="nucleotide sequence ID" value="NC_021237.1"/>
</dbReference>
<dbReference type="KEGG" id="pprc:PFLCHA0_c23920"/>
<gene>
    <name evidence="8" type="ORF">PFLCHA0_c23920</name>
</gene>
<feature type="domain" description="Major facilitator superfamily (MFS) profile" evidence="7">
    <location>
        <begin position="16"/>
        <end position="391"/>
    </location>
</feature>
<dbReference type="InterPro" id="IPR050189">
    <property type="entry name" value="MFS_Efflux_Transporters"/>
</dbReference>
<proteinExistence type="predicted"/>
<evidence type="ECO:0000256" key="5">
    <source>
        <dbReference type="ARBA" id="ARBA00023136"/>
    </source>
</evidence>
<feature type="transmembrane region" description="Helical" evidence="6">
    <location>
        <begin position="51"/>
        <end position="70"/>
    </location>
</feature>
<dbReference type="InterPro" id="IPR011701">
    <property type="entry name" value="MFS"/>
</dbReference>
<keyword evidence="4 6" id="KW-1133">Transmembrane helix</keyword>
<keyword evidence="2" id="KW-1003">Cell membrane</keyword>
<dbReference type="AlphaFoldDB" id="A0A2C9EKG3"/>
<feature type="transmembrane region" description="Helical" evidence="6">
    <location>
        <begin position="246"/>
        <end position="263"/>
    </location>
</feature>
<feature type="transmembrane region" description="Helical" evidence="6">
    <location>
        <begin position="275"/>
        <end position="296"/>
    </location>
</feature>
<keyword evidence="3 6" id="KW-0812">Transmembrane</keyword>
<evidence type="ECO:0000313" key="8">
    <source>
        <dbReference type="EMBL" id="AGL84163.1"/>
    </source>
</evidence>
<dbReference type="PROSITE" id="PS50850">
    <property type="entry name" value="MFS"/>
    <property type="match status" value="1"/>
</dbReference>
<dbReference type="PANTHER" id="PTHR43124:SF3">
    <property type="entry name" value="CHLORAMPHENICOL EFFLUX PUMP RV0191"/>
    <property type="match status" value="1"/>
</dbReference>
<dbReference type="PANTHER" id="PTHR43124">
    <property type="entry name" value="PURINE EFFLUX PUMP PBUE"/>
    <property type="match status" value="1"/>
</dbReference>
<feature type="transmembrane region" description="Helical" evidence="6">
    <location>
        <begin position="106"/>
        <end position="128"/>
    </location>
</feature>
<protein>
    <submittedName>
        <fullName evidence="8">Putative ABC transporter</fullName>
    </submittedName>
</protein>
<evidence type="ECO:0000256" key="1">
    <source>
        <dbReference type="ARBA" id="ARBA00004651"/>
    </source>
</evidence>
<comment type="subcellular location">
    <subcellularLocation>
        <location evidence="1">Cell membrane</location>
        <topology evidence="1">Multi-pass membrane protein</topology>
    </subcellularLocation>
</comment>
<dbReference type="InterPro" id="IPR020846">
    <property type="entry name" value="MFS_dom"/>
</dbReference>
<accession>A0A2C9EKG3</accession>
<feature type="transmembrane region" description="Helical" evidence="6">
    <location>
        <begin position="364"/>
        <end position="387"/>
    </location>
</feature>
<evidence type="ECO:0000256" key="3">
    <source>
        <dbReference type="ARBA" id="ARBA00022692"/>
    </source>
</evidence>
<dbReference type="Proteomes" id="UP000013940">
    <property type="component" value="Chromosome"/>
</dbReference>
<feature type="transmembrane region" description="Helical" evidence="6">
    <location>
        <begin position="302"/>
        <end position="325"/>
    </location>
</feature>
<evidence type="ECO:0000256" key="4">
    <source>
        <dbReference type="ARBA" id="ARBA00022989"/>
    </source>
</evidence>
<dbReference type="InterPro" id="IPR036259">
    <property type="entry name" value="MFS_trans_sf"/>
</dbReference>
<feature type="transmembrane region" description="Helical" evidence="6">
    <location>
        <begin position="82"/>
        <end position="100"/>
    </location>
</feature>
<dbReference type="Pfam" id="PF07690">
    <property type="entry name" value="MFS_1"/>
    <property type="match status" value="1"/>
</dbReference>
<sequence length="403" mass="41320">MNLQNLKTAGPRGLWLRTVLVCAMGLPMLIFYAIGTLGPLLIADLGVAPHWLGWLVMSAFGLAALLSLWAGPLVNRLGTRRALALLFWATLAGYGLLVSLPGFAGVLLALAICGVAQALANPVTNLLVSECVEARSKAAVVGLKQSGVQLSVLIAGLLLPPLAGSLGWRAALACLLLPTLLLALWGPKVAPGSAAGKTMSLKIPRPNSRLTLLLSVQLCVGLVLSSFVTFLGVFAARQGMAVGETGAMVAGFGVMGILARTLLTPLAARMAEESWLLLTLLLLASLALAVTAQATAQAHWPLWFGALGMGLTAVATNAIAMSMLLRDPAFGGPAAASGLLSAGFFAGFALGPVLFGAVQQGAAGFANAWLMLITVLLLGAGLSLMLVRARRLQPGSADASPRA</sequence>
<feature type="transmembrane region" description="Helical" evidence="6">
    <location>
        <begin position="14"/>
        <end position="35"/>
    </location>
</feature>
<evidence type="ECO:0000313" key="9">
    <source>
        <dbReference type="Proteomes" id="UP000013940"/>
    </source>
</evidence>
<feature type="transmembrane region" description="Helical" evidence="6">
    <location>
        <begin position="210"/>
        <end position="234"/>
    </location>
</feature>
<dbReference type="GeneID" id="57475382"/>
<dbReference type="EMBL" id="CP003190">
    <property type="protein sequence ID" value="AGL84163.1"/>
    <property type="molecule type" value="Genomic_DNA"/>
</dbReference>
<name>A0A2C9EKG3_PSEPH</name>
<dbReference type="GO" id="GO:0005886">
    <property type="term" value="C:plasma membrane"/>
    <property type="evidence" value="ECO:0007669"/>
    <property type="project" value="UniProtKB-SubCell"/>
</dbReference>
<keyword evidence="5 6" id="KW-0472">Membrane</keyword>
<evidence type="ECO:0000256" key="6">
    <source>
        <dbReference type="SAM" id="Phobius"/>
    </source>
</evidence>